<dbReference type="RefSeq" id="XP_019623008.1">
    <property type="nucleotide sequence ID" value="XM_019767449.1"/>
</dbReference>
<name>A0A6P4YEZ6_BRABE</name>
<dbReference type="PRINTS" id="PR00775">
    <property type="entry name" value="HEATSHOCK90"/>
</dbReference>
<proteinExistence type="inferred from homology"/>
<dbReference type="SUPFAM" id="SSF55874">
    <property type="entry name" value="ATPase domain of HSP90 chaperone/DNA topoisomerase II/histidine kinase"/>
    <property type="match status" value="2"/>
</dbReference>
<feature type="region of interest" description="Disordered" evidence="8">
    <location>
        <begin position="468"/>
        <end position="491"/>
    </location>
</feature>
<dbReference type="FunFam" id="1.20.120.790:FF:000001">
    <property type="entry name" value="Heat shock protein 90 alpha"/>
    <property type="match status" value="1"/>
</dbReference>
<dbReference type="InterPro" id="IPR019805">
    <property type="entry name" value="Heat_shock_protein_90_CS"/>
</dbReference>
<evidence type="ECO:0000256" key="8">
    <source>
        <dbReference type="SAM" id="MobiDB-lite"/>
    </source>
</evidence>
<evidence type="ECO:0000256" key="4">
    <source>
        <dbReference type="ARBA" id="ARBA00022741"/>
    </source>
</evidence>
<evidence type="ECO:0000256" key="2">
    <source>
        <dbReference type="ARBA" id="ARBA00008239"/>
    </source>
</evidence>
<keyword evidence="6" id="KW-0346">Stress response</keyword>
<dbReference type="SUPFAM" id="SSF54211">
    <property type="entry name" value="Ribosomal protein S5 domain 2-like"/>
    <property type="match status" value="1"/>
</dbReference>
<keyword evidence="4" id="KW-0547">Nucleotide-binding</keyword>
<evidence type="ECO:0000256" key="5">
    <source>
        <dbReference type="ARBA" id="ARBA00022840"/>
    </source>
</evidence>
<dbReference type="Gene3D" id="1.20.120.790">
    <property type="entry name" value="Heat shock protein 90, C-terminal domain"/>
    <property type="match status" value="1"/>
</dbReference>
<dbReference type="InterPro" id="IPR020575">
    <property type="entry name" value="Hsp90_N"/>
</dbReference>
<keyword evidence="5" id="KW-0067">ATP-binding</keyword>
<dbReference type="PROSITE" id="PS00298">
    <property type="entry name" value="HSP90"/>
    <property type="match status" value="2"/>
</dbReference>
<dbReference type="KEGG" id="bbel:109469063"/>
<dbReference type="SUPFAM" id="SSF110942">
    <property type="entry name" value="HSP90 C-terminal domain"/>
    <property type="match status" value="1"/>
</dbReference>
<evidence type="ECO:0000256" key="1">
    <source>
        <dbReference type="ARBA" id="ARBA00004496"/>
    </source>
</evidence>
<dbReference type="Proteomes" id="UP000515135">
    <property type="component" value="Unplaced"/>
</dbReference>
<keyword evidence="7" id="KW-0143">Chaperone</keyword>
<dbReference type="GeneID" id="109469063"/>
<dbReference type="InterPro" id="IPR037196">
    <property type="entry name" value="HSP90_C"/>
</dbReference>
<keyword evidence="3" id="KW-0963">Cytoplasm</keyword>
<dbReference type="GO" id="GO:0140662">
    <property type="term" value="F:ATP-dependent protein folding chaperone"/>
    <property type="evidence" value="ECO:0007669"/>
    <property type="project" value="InterPro"/>
</dbReference>
<sequence length="491" mass="56088">MPEETQTAEVMDDSEVETFAFQAEIAQLMSLIINTFYSNKEIFLRELISNSSDALDKIRYESLTDPSKLDSGKDLEIKIVPNKEENTLTIMDTGIGMTKADLVNNLENQKIITMPEETQTAEVMDDSEVETFAFQAEIAQLMSLIINTFYSNKEIFLRELISNSSDALDKISIRKNLVKKCLELFADLSEDKENYKKFYEHFSKNLKLGIHEDTQNRKKVADLLRYHSSTTGDEMTSLKDYVARMKENQKDIYYITGESKAAVENSAFVERVKRAGLEVLYMVEPIDEYATQQLKEYEGKKLVSVTKEGLELPQTDEEKKAWEELKAKFEPLCKVMKDILDKKVEKVECSRRLVSSPCCIVTSQYGWSANMERIMKAQALRDNSSLGYMAAKKHLEVNPEHPIIDSLRQKADADKNDKSVKDLCMLLYETSLMASGFTLEEPQIHAGRIYRMIKLGLGIDEDVAEVEEQLADMPPLEGDDEDDTSRMEEVD</sequence>
<dbReference type="AlphaFoldDB" id="A0A6P4YEZ6"/>
<evidence type="ECO:0000256" key="7">
    <source>
        <dbReference type="ARBA" id="ARBA00023186"/>
    </source>
</evidence>
<dbReference type="GO" id="GO:0016887">
    <property type="term" value="F:ATP hydrolysis activity"/>
    <property type="evidence" value="ECO:0007669"/>
    <property type="project" value="InterPro"/>
</dbReference>
<dbReference type="PIRSF" id="PIRSF002583">
    <property type="entry name" value="Hsp90"/>
    <property type="match status" value="1"/>
</dbReference>
<dbReference type="GO" id="GO:0005737">
    <property type="term" value="C:cytoplasm"/>
    <property type="evidence" value="ECO:0007669"/>
    <property type="project" value="UniProtKB-SubCell"/>
</dbReference>
<dbReference type="GO" id="GO:0005524">
    <property type="term" value="F:ATP binding"/>
    <property type="evidence" value="ECO:0007669"/>
    <property type="project" value="UniProtKB-KW"/>
</dbReference>
<keyword evidence="9" id="KW-1185">Reference proteome</keyword>
<dbReference type="FunFam" id="3.40.50.11260:FF:000001">
    <property type="entry name" value="Heat shock protein 90 alpha"/>
    <property type="match status" value="1"/>
</dbReference>
<dbReference type="InterPro" id="IPR036890">
    <property type="entry name" value="HATPase_C_sf"/>
</dbReference>
<dbReference type="Gene3D" id="3.30.230.80">
    <property type="match status" value="1"/>
</dbReference>
<dbReference type="Gene3D" id="3.40.50.11260">
    <property type="match status" value="1"/>
</dbReference>
<accession>A0A6P4YEZ6</accession>
<comment type="subcellular location">
    <subcellularLocation>
        <location evidence="1">Cytoplasm</location>
    </subcellularLocation>
</comment>
<reference evidence="10" key="1">
    <citation type="submission" date="2025-08" db="UniProtKB">
        <authorList>
            <consortium name="RefSeq"/>
        </authorList>
    </citation>
    <scope>IDENTIFICATION</scope>
    <source>
        <tissue evidence="10">Gonad</tissue>
    </source>
</reference>
<evidence type="ECO:0000256" key="3">
    <source>
        <dbReference type="ARBA" id="ARBA00022490"/>
    </source>
</evidence>
<dbReference type="InterPro" id="IPR020568">
    <property type="entry name" value="Ribosomal_Su5_D2-typ_SF"/>
</dbReference>
<dbReference type="GO" id="GO:0051082">
    <property type="term" value="F:unfolded protein binding"/>
    <property type="evidence" value="ECO:0007669"/>
    <property type="project" value="InterPro"/>
</dbReference>
<dbReference type="FunFam" id="3.30.565.10:FF:000357">
    <property type="entry name" value="Heat shock protein HSP 90-beta"/>
    <property type="match status" value="1"/>
</dbReference>
<protein>
    <submittedName>
        <fullName evidence="10">Heat shock protein HSP 90-alpha-like</fullName>
    </submittedName>
</protein>
<evidence type="ECO:0000256" key="6">
    <source>
        <dbReference type="ARBA" id="ARBA00023016"/>
    </source>
</evidence>
<dbReference type="Pfam" id="PF00183">
    <property type="entry name" value="HSP90"/>
    <property type="match status" value="1"/>
</dbReference>
<gene>
    <name evidence="10" type="primary">LOC109469063</name>
</gene>
<evidence type="ECO:0000313" key="10">
    <source>
        <dbReference type="RefSeq" id="XP_019623008.1"/>
    </source>
</evidence>
<dbReference type="InterPro" id="IPR001404">
    <property type="entry name" value="Hsp90_fam"/>
</dbReference>
<evidence type="ECO:0000313" key="9">
    <source>
        <dbReference type="Proteomes" id="UP000515135"/>
    </source>
</evidence>
<dbReference type="OrthoDB" id="5426351at2759"/>
<dbReference type="Gene3D" id="3.30.565.10">
    <property type="entry name" value="Histidine kinase-like ATPase, C-terminal domain"/>
    <property type="match status" value="1"/>
</dbReference>
<comment type="similarity">
    <text evidence="2">Belongs to the heat shock protein 90 family.</text>
</comment>
<organism evidence="9 10">
    <name type="scientific">Branchiostoma belcheri</name>
    <name type="common">Amphioxus</name>
    <dbReference type="NCBI Taxonomy" id="7741"/>
    <lineage>
        <taxon>Eukaryota</taxon>
        <taxon>Metazoa</taxon>
        <taxon>Chordata</taxon>
        <taxon>Cephalochordata</taxon>
        <taxon>Leptocardii</taxon>
        <taxon>Amphioxiformes</taxon>
        <taxon>Branchiostomatidae</taxon>
        <taxon>Branchiostoma</taxon>
    </lineage>
</organism>
<dbReference type="PANTHER" id="PTHR11528">
    <property type="entry name" value="HEAT SHOCK PROTEIN 90 FAMILY MEMBER"/>
    <property type="match status" value="1"/>
</dbReference>